<dbReference type="PROSITE" id="PS50887">
    <property type="entry name" value="GGDEF"/>
    <property type="match status" value="1"/>
</dbReference>
<dbReference type="SUPFAM" id="SSF141868">
    <property type="entry name" value="EAL domain-like"/>
    <property type="match status" value="1"/>
</dbReference>
<evidence type="ECO:0000313" key="4">
    <source>
        <dbReference type="Proteomes" id="UP001380365"/>
    </source>
</evidence>
<dbReference type="PANTHER" id="PTHR44757">
    <property type="entry name" value="DIGUANYLATE CYCLASE DGCP"/>
    <property type="match status" value="1"/>
</dbReference>
<dbReference type="CDD" id="cd01948">
    <property type="entry name" value="EAL"/>
    <property type="match status" value="1"/>
</dbReference>
<dbReference type="GO" id="GO:0052621">
    <property type="term" value="F:diguanylate cyclase activity"/>
    <property type="evidence" value="ECO:0007669"/>
    <property type="project" value="UniProtKB-EC"/>
</dbReference>
<protein>
    <submittedName>
        <fullName evidence="3">Bifunctional diguanylate cyclase/phosphodiesterase</fullName>
        <ecNumber evidence="3">2.7.7.65</ecNumber>
        <ecNumber evidence="3">3.1.4.52</ecNumber>
    </submittedName>
</protein>
<comment type="caution">
    <text evidence="3">The sequence shown here is derived from an EMBL/GenBank/DDBJ whole genome shotgun (WGS) entry which is preliminary data.</text>
</comment>
<dbReference type="InterPro" id="IPR052155">
    <property type="entry name" value="Biofilm_reg_signaling"/>
</dbReference>
<dbReference type="PANTHER" id="PTHR44757:SF2">
    <property type="entry name" value="BIOFILM ARCHITECTURE MAINTENANCE PROTEIN MBAA"/>
    <property type="match status" value="1"/>
</dbReference>
<dbReference type="InterPro" id="IPR043128">
    <property type="entry name" value="Rev_trsase/Diguanyl_cyclase"/>
</dbReference>
<dbReference type="InterPro" id="IPR035919">
    <property type="entry name" value="EAL_sf"/>
</dbReference>
<organism evidence="3 4">
    <name type="scientific">Sphingomonas molluscorum</name>
    <dbReference type="NCBI Taxonomy" id="418184"/>
    <lineage>
        <taxon>Bacteria</taxon>
        <taxon>Pseudomonadati</taxon>
        <taxon>Pseudomonadota</taxon>
        <taxon>Alphaproteobacteria</taxon>
        <taxon>Sphingomonadales</taxon>
        <taxon>Sphingomonadaceae</taxon>
        <taxon>Sphingomonas</taxon>
    </lineage>
</organism>
<dbReference type="EMBL" id="JBBGZA010000001">
    <property type="protein sequence ID" value="MEJ5095732.1"/>
    <property type="molecule type" value="Genomic_DNA"/>
</dbReference>
<dbReference type="Pfam" id="PF00990">
    <property type="entry name" value="GGDEF"/>
    <property type="match status" value="1"/>
</dbReference>
<dbReference type="InterPro" id="IPR029787">
    <property type="entry name" value="Nucleotide_cyclase"/>
</dbReference>
<dbReference type="InterPro" id="IPR000160">
    <property type="entry name" value="GGDEF_dom"/>
</dbReference>
<dbReference type="EC" id="3.1.4.52" evidence="3"/>
<evidence type="ECO:0000259" key="1">
    <source>
        <dbReference type="PROSITE" id="PS50883"/>
    </source>
</evidence>
<gene>
    <name evidence="3" type="ORF">WH159_14440</name>
</gene>
<sequence>MSRSLATEPFLDVLPMPAAVATLRDGKVTLSRINSGFRQIDAEAGPKGALDCSDMRARIHRFLEGDALRDVFEWTLGQAVDARYYRVVLTRRSGARARRCLLSLIDRTPEERTEHSLRREMAIDALTGLPNRAGFEDRLEEVLAKGGREQYAVLALNLDRFSRINACLGGIVGDELLISVARRLKGALRQPDVLARTGGDEFAILLSGVSRSDDATEVAERIRGALAIPFTLSDFEVRIGCSIGIALGASLAADHEDMVRHAQFAAKRAKRTGLPEVYRSEALDVMRAEFSIETELRRAIDSGNLHLHYQPICDLATGRIVSFEALARWRTEAGEEIPPARFIPVAEEAGLIVPMGRWALDEAMRTLAGWDRVSGASCGLTVAVNLSAVQLRRDNVVALVERTLAAHNLAPRRLTIELTESAIVSDRDPTAETLRALKALGTTIAMDDFGTGYSNLGYLQSLPIDLLKIDRSFVSGMLANRDKVAIVRAVLSLAQTLGMRTTAEGIETEALEQTLGALGCDYGQGYLYARPVDAERAYQLLLERNR</sequence>
<dbReference type="InterPro" id="IPR001633">
    <property type="entry name" value="EAL_dom"/>
</dbReference>
<keyword evidence="3" id="KW-0548">Nucleotidyltransferase</keyword>
<feature type="domain" description="GGDEF" evidence="2">
    <location>
        <begin position="149"/>
        <end position="282"/>
    </location>
</feature>
<dbReference type="Gene3D" id="3.20.20.450">
    <property type="entry name" value="EAL domain"/>
    <property type="match status" value="1"/>
</dbReference>
<dbReference type="SMART" id="SM00052">
    <property type="entry name" value="EAL"/>
    <property type="match status" value="1"/>
</dbReference>
<dbReference type="GO" id="GO:0071111">
    <property type="term" value="F:cyclic-guanylate-specific phosphodiesterase activity"/>
    <property type="evidence" value="ECO:0007669"/>
    <property type="project" value="UniProtKB-EC"/>
</dbReference>
<dbReference type="SMART" id="SM00267">
    <property type="entry name" value="GGDEF"/>
    <property type="match status" value="1"/>
</dbReference>
<dbReference type="EC" id="2.7.7.65" evidence="3"/>
<accession>A0ABU8Q866</accession>
<dbReference type="NCBIfam" id="TIGR00254">
    <property type="entry name" value="GGDEF"/>
    <property type="match status" value="1"/>
</dbReference>
<proteinExistence type="predicted"/>
<dbReference type="Proteomes" id="UP001380365">
    <property type="component" value="Unassembled WGS sequence"/>
</dbReference>
<keyword evidence="3" id="KW-0808">Transferase</keyword>
<name>A0ABU8Q866_9SPHN</name>
<reference evidence="3 4" key="1">
    <citation type="submission" date="2023-12" db="EMBL/GenBank/DDBJ databases">
        <title>Gut-associated functions are favored during microbiome assembly across C. elegans life.</title>
        <authorList>
            <person name="Zimmermann J."/>
        </authorList>
    </citation>
    <scope>NUCLEOTIDE SEQUENCE [LARGE SCALE GENOMIC DNA]</scope>
    <source>
        <strain evidence="3 4">JUb134</strain>
    </source>
</reference>
<dbReference type="SUPFAM" id="SSF55073">
    <property type="entry name" value="Nucleotide cyclase"/>
    <property type="match status" value="1"/>
</dbReference>
<keyword evidence="3" id="KW-0378">Hydrolase</keyword>
<keyword evidence="4" id="KW-1185">Reference proteome</keyword>
<feature type="domain" description="EAL" evidence="1">
    <location>
        <begin position="289"/>
        <end position="545"/>
    </location>
</feature>
<dbReference type="PROSITE" id="PS50883">
    <property type="entry name" value="EAL"/>
    <property type="match status" value="1"/>
</dbReference>
<dbReference type="RefSeq" id="WP_239555509.1">
    <property type="nucleotide sequence ID" value="NZ_JBBGZA010000001.1"/>
</dbReference>
<evidence type="ECO:0000259" key="2">
    <source>
        <dbReference type="PROSITE" id="PS50887"/>
    </source>
</evidence>
<evidence type="ECO:0000313" key="3">
    <source>
        <dbReference type="EMBL" id="MEJ5095732.1"/>
    </source>
</evidence>
<dbReference type="CDD" id="cd01949">
    <property type="entry name" value="GGDEF"/>
    <property type="match status" value="1"/>
</dbReference>
<dbReference type="Pfam" id="PF00563">
    <property type="entry name" value="EAL"/>
    <property type="match status" value="1"/>
</dbReference>
<dbReference type="Gene3D" id="3.30.70.270">
    <property type="match status" value="1"/>
</dbReference>